<protein>
    <submittedName>
        <fullName evidence="7">RNA polymerase sigma factor</fullName>
    </submittedName>
</protein>
<reference evidence="7 8" key="1">
    <citation type="journal article" date="2016" name="Antonie Van Leeuwenhoek">
        <title>Denitratimonas tolerans gen. nov., sp. nov., a denitrifying bacterium isolated from a bioreactor for tannery wastewater treatment.</title>
        <authorList>
            <person name="Han S.I."/>
            <person name="Kim J.O."/>
            <person name="Lee Y.R."/>
            <person name="Ekpeghere K.I."/>
            <person name="Koh S.C."/>
            <person name="Whang K.S."/>
        </authorList>
    </citation>
    <scope>NUCLEOTIDE SEQUENCE [LARGE SCALE GENOMIC DNA]</scope>
    <source>
        <strain evidence="7 8">KACC 17565</strain>
    </source>
</reference>
<keyword evidence="3" id="KW-0731">Sigma factor</keyword>
<evidence type="ECO:0000256" key="3">
    <source>
        <dbReference type="ARBA" id="ARBA00023082"/>
    </source>
</evidence>
<dbReference type="InterPro" id="IPR013249">
    <property type="entry name" value="RNA_pol_sigma70_r4_t2"/>
</dbReference>
<dbReference type="AlphaFoldDB" id="A0AAW9R0G1"/>
<proteinExistence type="inferred from homology"/>
<dbReference type="SUPFAM" id="SSF88659">
    <property type="entry name" value="Sigma3 and sigma4 domains of RNA polymerase sigma factors"/>
    <property type="match status" value="1"/>
</dbReference>
<dbReference type="InterPro" id="IPR039425">
    <property type="entry name" value="RNA_pol_sigma-70-like"/>
</dbReference>
<keyword evidence="4" id="KW-0804">Transcription</keyword>
<evidence type="ECO:0000256" key="4">
    <source>
        <dbReference type="ARBA" id="ARBA00023163"/>
    </source>
</evidence>
<keyword evidence="2" id="KW-0805">Transcription regulation</keyword>
<dbReference type="InterPro" id="IPR014284">
    <property type="entry name" value="RNA_pol_sigma-70_dom"/>
</dbReference>
<evidence type="ECO:0000313" key="7">
    <source>
        <dbReference type="EMBL" id="MEJ1249430.1"/>
    </source>
</evidence>
<comment type="caution">
    <text evidence="7">The sequence shown here is derived from an EMBL/GenBank/DDBJ whole genome shotgun (WGS) entry which is preliminary data.</text>
</comment>
<feature type="domain" description="RNA polymerase sigma factor 70 region 4 type 2" evidence="6">
    <location>
        <begin position="142"/>
        <end position="194"/>
    </location>
</feature>
<dbReference type="PANTHER" id="PTHR43133">
    <property type="entry name" value="RNA POLYMERASE ECF-TYPE SIGMA FACTO"/>
    <property type="match status" value="1"/>
</dbReference>
<dbReference type="Pfam" id="PF08281">
    <property type="entry name" value="Sigma70_r4_2"/>
    <property type="match status" value="1"/>
</dbReference>
<evidence type="ECO:0000259" key="6">
    <source>
        <dbReference type="Pfam" id="PF08281"/>
    </source>
</evidence>
<dbReference type="GO" id="GO:0003677">
    <property type="term" value="F:DNA binding"/>
    <property type="evidence" value="ECO:0007669"/>
    <property type="project" value="InterPro"/>
</dbReference>
<dbReference type="InterPro" id="IPR013325">
    <property type="entry name" value="RNA_pol_sigma_r2"/>
</dbReference>
<evidence type="ECO:0000313" key="8">
    <source>
        <dbReference type="Proteomes" id="UP001364472"/>
    </source>
</evidence>
<accession>A0AAW9R0G1</accession>
<keyword evidence="8" id="KW-1185">Reference proteome</keyword>
<dbReference type="Pfam" id="PF04542">
    <property type="entry name" value="Sigma70_r2"/>
    <property type="match status" value="1"/>
</dbReference>
<dbReference type="InterPro" id="IPR013324">
    <property type="entry name" value="RNA_pol_sigma_r3/r4-like"/>
</dbReference>
<dbReference type="NCBIfam" id="TIGR02937">
    <property type="entry name" value="sigma70-ECF"/>
    <property type="match status" value="1"/>
</dbReference>
<sequence>MSEANTRLARDYAALDDAALVVCVRAGEREAFRQVMQRCNQRLYRVVRGVLDDEAEIEDVMQEAYLKVFEKIETFRGASSLATWISRIAINEAIQRLRRRHPTVDIDNLDNAAPDAGSVVSLPLRAADGDPAAAVARDELHRLLERAVATLPPTFRSVFLLRDVEGCSTEETAELLAIRSETVKTRLHRARQLLQSELRERAEAALGGTFPFLGRRCSRVTDAVLARLDGHFPANT</sequence>
<dbReference type="SUPFAM" id="SSF88946">
    <property type="entry name" value="Sigma2 domain of RNA polymerase sigma factors"/>
    <property type="match status" value="1"/>
</dbReference>
<dbReference type="Proteomes" id="UP001364472">
    <property type="component" value="Unassembled WGS sequence"/>
</dbReference>
<evidence type="ECO:0000256" key="1">
    <source>
        <dbReference type="ARBA" id="ARBA00010641"/>
    </source>
</evidence>
<dbReference type="NCBIfam" id="NF008888">
    <property type="entry name" value="PRK11922.1"/>
    <property type="match status" value="1"/>
</dbReference>
<gene>
    <name evidence="7" type="ORF">WB794_07060</name>
</gene>
<dbReference type="GO" id="GO:0016987">
    <property type="term" value="F:sigma factor activity"/>
    <property type="evidence" value="ECO:0007669"/>
    <property type="project" value="UniProtKB-KW"/>
</dbReference>
<organism evidence="7 8">
    <name type="scientific">Denitratimonas tolerans</name>
    <dbReference type="NCBI Taxonomy" id="1338420"/>
    <lineage>
        <taxon>Bacteria</taxon>
        <taxon>Pseudomonadati</taxon>
        <taxon>Pseudomonadota</taxon>
        <taxon>Gammaproteobacteria</taxon>
        <taxon>Lysobacterales</taxon>
        <taxon>Lysobacteraceae</taxon>
        <taxon>Denitratimonas</taxon>
    </lineage>
</organism>
<dbReference type="InterPro" id="IPR007627">
    <property type="entry name" value="RNA_pol_sigma70_r2"/>
</dbReference>
<dbReference type="CDD" id="cd06171">
    <property type="entry name" value="Sigma70_r4"/>
    <property type="match status" value="1"/>
</dbReference>
<dbReference type="Gene3D" id="1.10.10.10">
    <property type="entry name" value="Winged helix-like DNA-binding domain superfamily/Winged helix DNA-binding domain"/>
    <property type="match status" value="1"/>
</dbReference>
<name>A0AAW9R0G1_9GAMM</name>
<comment type="similarity">
    <text evidence="1">Belongs to the sigma-70 factor family. ECF subfamily.</text>
</comment>
<dbReference type="EMBL" id="JBBDHC010000008">
    <property type="protein sequence ID" value="MEJ1249430.1"/>
    <property type="molecule type" value="Genomic_DNA"/>
</dbReference>
<dbReference type="RefSeq" id="WP_337335147.1">
    <property type="nucleotide sequence ID" value="NZ_JBBDHC010000008.1"/>
</dbReference>
<evidence type="ECO:0000256" key="2">
    <source>
        <dbReference type="ARBA" id="ARBA00023015"/>
    </source>
</evidence>
<dbReference type="InterPro" id="IPR036388">
    <property type="entry name" value="WH-like_DNA-bd_sf"/>
</dbReference>
<dbReference type="PANTHER" id="PTHR43133:SF51">
    <property type="entry name" value="RNA POLYMERASE SIGMA FACTOR"/>
    <property type="match status" value="1"/>
</dbReference>
<feature type="domain" description="RNA polymerase sigma-70 region 2" evidence="5">
    <location>
        <begin position="37"/>
        <end position="100"/>
    </location>
</feature>
<dbReference type="GO" id="GO:0006352">
    <property type="term" value="P:DNA-templated transcription initiation"/>
    <property type="evidence" value="ECO:0007669"/>
    <property type="project" value="InterPro"/>
</dbReference>
<dbReference type="Gene3D" id="1.10.1740.10">
    <property type="match status" value="1"/>
</dbReference>
<evidence type="ECO:0000259" key="5">
    <source>
        <dbReference type="Pfam" id="PF04542"/>
    </source>
</evidence>